<protein>
    <submittedName>
        <fullName evidence="3">Uncharacterized protein</fullName>
    </submittedName>
</protein>
<feature type="domain" description="DUF6570" evidence="2">
    <location>
        <begin position="80"/>
        <end position="207"/>
    </location>
</feature>
<sequence>MLQIRRNAHAQRLASVAEFYNYIHTFCDQICQICHKLCYPNQVVKFNNSTPKEYLPRELYDEKVLLVCNRCNTRLRSKKDNCPSKAYWNNLLAGEIPDEILALTQPELRLLQRIIPYVKVIKYGGRFGQYGFKGNAILFALDIFQVSEKLPDMLPRSSENAAIVIVTETLDNLNNSLDRTISRDRVYAALRWLVKYNRLYKDVAINHFARLESEDIIRVIPAESNEDINPEIEQYDNDEETRKSTKYKRDIPLNNVSYLDQIEKTNIVLRWRYIQKVREHLKQRFKREYLGFLRSSVTKREDKVNVGDIVLIGTDGKKKAALASRKSTGTFPGKDGIIRLVKLRTEKGNVLRLIRLYPLELKPN</sequence>
<dbReference type="AlphaFoldDB" id="A0A8X6PMX3"/>
<reference evidence="3" key="1">
    <citation type="submission" date="2020-08" db="EMBL/GenBank/DDBJ databases">
        <title>Multicomponent nature underlies the extraordinary mechanical properties of spider dragline silk.</title>
        <authorList>
            <person name="Kono N."/>
            <person name="Nakamura H."/>
            <person name="Mori M."/>
            <person name="Yoshida Y."/>
            <person name="Ohtoshi R."/>
            <person name="Malay A.D."/>
            <person name="Moran D.A.P."/>
            <person name="Tomita M."/>
            <person name="Numata K."/>
            <person name="Arakawa K."/>
        </authorList>
    </citation>
    <scope>NUCLEOTIDE SEQUENCE</scope>
</reference>
<organism evidence="3 4">
    <name type="scientific">Nephila pilipes</name>
    <name type="common">Giant wood spider</name>
    <name type="synonym">Nephila maculata</name>
    <dbReference type="NCBI Taxonomy" id="299642"/>
    <lineage>
        <taxon>Eukaryota</taxon>
        <taxon>Metazoa</taxon>
        <taxon>Ecdysozoa</taxon>
        <taxon>Arthropoda</taxon>
        <taxon>Chelicerata</taxon>
        <taxon>Arachnida</taxon>
        <taxon>Araneae</taxon>
        <taxon>Araneomorphae</taxon>
        <taxon>Entelegynae</taxon>
        <taxon>Araneoidea</taxon>
        <taxon>Nephilidae</taxon>
        <taxon>Nephila</taxon>
    </lineage>
</organism>
<feature type="domain" description="DUF5641" evidence="1">
    <location>
        <begin position="270"/>
        <end position="354"/>
    </location>
</feature>
<gene>
    <name evidence="3" type="primary">AVEN_209285_1</name>
    <name evidence="3" type="ORF">NPIL_439901</name>
</gene>
<evidence type="ECO:0000259" key="1">
    <source>
        <dbReference type="Pfam" id="PF18701"/>
    </source>
</evidence>
<proteinExistence type="predicted"/>
<dbReference type="OrthoDB" id="6425635at2759"/>
<dbReference type="Pfam" id="PF18701">
    <property type="entry name" value="DUF5641"/>
    <property type="match status" value="1"/>
</dbReference>
<dbReference type="Proteomes" id="UP000887013">
    <property type="component" value="Unassembled WGS sequence"/>
</dbReference>
<name>A0A8X6PMX3_NEPPI</name>
<evidence type="ECO:0000313" key="4">
    <source>
        <dbReference type="Proteomes" id="UP000887013"/>
    </source>
</evidence>
<dbReference type="InterPro" id="IPR046700">
    <property type="entry name" value="DUF6570"/>
</dbReference>
<evidence type="ECO:0000313" key="3">
    <source>
        <dbReference type="EMBL" id="GFT79643.1"/>
    </source>
</evidence>
<dbReference type="InterPro" id="IPR040676">
    <property type="entry name" value="DUF5641"/>
</dbReference>
<dbReference type="Pfam" id="PF20209">
    <property type="entry name" value="DUF6570"/>
    <property type="match status" value="1"/>
</dbReference>
<comment type="caution">
    <text evidence="3">The sequence shown here is derived from an EMBL/GenBank/DDBJ whole genome shotgun (WGS) entry which is preliminary data.</text>
</comment>
<keyword evidence="4" id="KW-1185">Reference proteome</keyword>
<dbReference type="EMBL" id="BMAW01022821">
    <property type="protein sequence ID" value="GFT79643.1"/>
    <property type="molecule type" value="Genomic_DNA"/>
</dbReference>
<evidence type="ECO:0000259" key="2">
    <source>
        <dbReference type="Pfam" id="PF20209"/>
    </source>
</evidence>
<accession>A0A8X6PMX3</accession>